<sequence length="172" mass="18688">MTRRIQLSRMIPTHFCGLSSDVGNGMIAGADEQILGSPPIVQKCPLTIHPVLNLVPATKPKQPSEITEYKHLQTTLLIRPITLPPLHTTLSTLTEPIHPCLPPARSTSPKATHERTTPTAQMYTSHTHVANPNQAENDTDDPPLSPHSQSTLSTHLSPSSSNCGRAPCETWC</sequence>
<reference evidence="2 3" key="1">
    <citation type="journal article" date="2022" name="bioRxiv">
        <title>Genomics of Preaxostyla Flagellates Illuminates Evolutionary Transitions and the Path Towards Mitochondrial Loss.</title>
        <authorList>
            <person name="Novak L.V.F."/>
            <person name="Treitli S.C."/>
            <person name="Pyrih J."/>
            <person name="Halakuc P."/>
            <person name="Pipaliya S.V."/>
            <person name="Vacek V."/>
            <person name="Brzon O."/>
            <person name="Soukal P."/>
            <person name="Eme L."/>
            <person name="Dacks J.B."/>
            <person name="Karnkowska A."/>
            <person name="Elias M."/>
            <person name="Hampl V."/>
        </authorList>
    </citation>
    <scope>NUCLEOTIDE SEQUENCE [LARGE SCALE GENOMIC DNA]</scope>
    <source>
        <strain evidence="2">NAU3</strain>
        <tissue evidence="2">Gut</tissue>
    </source>
</reference>
<accession>A0ABQ9XA84</accession>
<feature type="compositionally biased region" description="Low complexity" evidence="1">
    <location>
        <begin position="146"/>
        <end position="161"/>
    </location>
</feature>
<dbReference type="EMBL" id="JARBJD010000157">
    <property type="protein sequence ID" value="KAK2949378.1"/>
    <property type="molecule type" value="Genomic_DNA"/>
</dbReference>
<organism evidence="2 3">
    <name type="scientific">Blattamonas nauphoetae</name>
    <dbReference type="NCBI Taxonomy" id="2049346"/>
    <lineage>
        <taxon>Eukaryota</taxon>
        <taxon>Metamonada</taxon>
        <taxon>Preaxostyla</taxon>
        <taxon>Oxymonadida</taxon>
        <taxon>Blattamonas</taxon>
    </lineage>
</organism>
<evidence type="ECO:0000313" key="2">
    <source>
        <dbReference type="EMBL" id="KAK2949378.1"/>
    </source>
</evidence>
<evidence type="ECO:0000313" key="3">
    <source>
        <dbReference type="Proteomes" id="UP001281761"/>
    </source>
</evidence>
<keyword evidence="3" id="KW-1185">Reference proteome</keyword>
<feature type="compositionally biased region" description="Polar residues" evidence="1">
    <location>
        <begin position="117"/>
        <end position="136"/>
    </location>
</feature>
<gene>
    <name evidence="2" type="ORF">BLNAU_15674</name>
</gene>
<name>A0ABQ9XA84_9EUKA</name>
<feature type="region of interest" description="Disordered" evidence="1">
    <location>
        <begin position="94"/>
        <end position="163"/>
    </location>
</feature>
<evidence type="ECO:0000256" key="1">
    <source>
        <dbReference type="SAM" id="MobiDB-lite"/>
    </source>
</evidence>
<comment type="caution">
    <text evidence="2">The sequence shown here is derived from an EMBL/GenBank/DDBJ whole genome shotgun (WGS) entry which is preliminary data.</text>
</comment>
<dbReference type="Proteomes" id="UP001281761">
    <property type="component" value="Unassembled WGS sequence"/>
</dbReference>
<proteinExistence type="predicted"/>
<protein>
    <submittedName>
        <fullName evidence="2">Uncharacterized protein</fullName>
    </submittedName>
</protein>